<evidence type="ECO:0000256" key="7">
    <source>
        <dbReference type="PIRSR" id="PIRSR000524-50"/>
    </source>
</evidence>
<dbReference type="PROSITE" id="PS00595">
    <property type="entry name" value="AA_TRANSFER_CLASS_5"/>
    <property type="match status" value="1"/>
</dbReference>
<accession>A0A1H0NWH3</accession>
<dbReference type="InterPro" id="IPR020578">
    <property type="entry name" value="Aminotrans_V_PyrdxlP_BS"/>
</dbReference>
<evidence type="ECO:0000256" key="6">
    <source>
        <dbReference type="PIRSR" id="PIRSR000524-1"/>
    </source>
</evidence>
<dbReference type="GO" id="GO:0004760">
    <property type="term" value="F:L-serine-pyruvate transaminase activity"/>
    <property type="evidence" value="ECO:0007669"/>
    <property type="project" value="TreeGrafter"/>
</dbReference>
<dbReference type="Proteomes" id="UP000198597">
    <property type="component" value="Unassembled WGS sequence"/>
</dbReference>
<evidence type="ECO:0000256" key="1">
    <source>
        <dbReference type="ARBA" id="ARBA00001933"/>
    </source>
</evidence>
<evidence type="ECO:0000313" key="12">
    <source>
        <dbReference type="Proteomes" id="UP000198597"/>
    </source>
</evidence>
<keyword evidence="12" id="KW-1185">Reference proteome</keyword>
<evidence type="ECO:0000259" key="10">
    <source>
        <dbReference type="Pfam" id="PF00266"/>
    </source>
</evidence>
<evidence type="ECO:0000256" key="4">
    <source>
        <dbReference type="ARBA" id="ARBA00022679"/>
    </source>
</evidence>
<feature type="modified residue" description="N6-(pyridoxal phosphate)lysine" evidence="7">
    <location>
        <position position="190"/>
    </location>
</feature>
<reference evidence="11 12" key="1">
    <citation type="submission" date="2016-10" db="EMBL/GenBank/DDBJ databases">
        <authorList>
            <person name="de Groot N.N."/>
        </authorList>
    </citation>
    <scope>NUCLEOTIDE SEQUENCE [LARGE SCALE GENOMIC DNA]</scope>
    <source>
        <strain evidence="11 12">DSM 12272</strain>
    </source>
</reference>
<evidence type="ECO:0000256" key="2">
    <source>
        <dbReference type="ARBA" id="ARBA00009236"/>
    </source>
</evidence>
<feature type="binding site" evidence="6">
    <location>
        <position position="333"/>
    </location>
    <ligand>
        <name>substrate</name>
    </ligand>
</feature>
<dbReference type="SUPFAM" id="SSF53383">
    <property type="entry name" value="PLP-dependent transferases"/>
    <property type="match status" value="1"/>
</dbReference>
<dbReference type="EMBL" id="FNJM01000001">
    <property type="protein sequence ID" value="SDO96979.1"/>
    <property type="molecule type" value="Genomic_DNA"/>
</dbReference>
<keyword evidence="5 7" id="KW-0663">Pyridoxal phosphate</keyword>
<gene>
    <name evidence="11" type="ORF">SAMN04488529_101983</name>
</gene>
<dbReference type="GO" id="GO:0019265">
    <property type="term" value="P:glycine biosynthetic process, by transamination of glyoxylate"/>
    <property type="evidence" value="ECO:0007669"/>
    <property type="project" value="TreeGrafter"/>
</dbReference>
<protein>
    <submittedName>
        <fullName evidence="11">Aspartate aminotransferase</fullName>
    </submittedName>
</protein>
<dbReference type="GO" id="GO:0008453">
    <property type="term" value="F:alanine-glyoxylate transaminase activity"/>
    <property type="evidence" value="ECO:0007669"/>
    <property type="project" value="TreeGrafter"/>
</dbReference>
<dbReference type="InterPro" id="IPR024169">
    <property type="entry name" value="SP_NH2Trfase/AEP_transaminase"/>
</dbReference>
<evidence type="ECO:0000256" key="9">
    <source>
        <dbReference type="RuleBase" id="RU004504"/>
    </source>
</evidence>
<dbReference type="STRING" id="94869.SAMN04488529_101983"/>
<evidence type="ECO:0000256" key="3">
    <source>
        <dbReference type="ARBA" id="ARBA00022576"/>
    </source>
</evidence>
<dbReference type="RefSeq" id="WP_242873929.1">
    <property type="nucleotide sequence ID" value="NZ_FNJM01000001.1"/>
</dbReference>
<dbReference type="InterPro" id="IPR000192">
    <property type="entry name" value="Aminotrans_V_dom"/>
</dbReference>
<keyword evidence="3 11" id="KW-0032">Aminotransferase</keyword>
<dbReference type="Gene3D" id="3.90.1150.10">
    <property type="entry name" value="Aspartate Aminotransferase, domain 1"/>
    <property type="match status" value="1"/>
</dbReference>
<keyword evidence="4 11" id="KW-0808">Transferase</keyword>
<dbReference type="Gene3D" id="3.40.640.10">
    <property type="entry name" value="Type I PLP-dependent aspartate aminotransferase-like (Major domain)"/>
    <property type="match status" value="1"/>
</dbReference>
<evidence type="ECO:0000313" key="11">
    <source>
        <dbReference type="EMBL" id="SDO96979.1"/>
    </source>
</evidence>
<dbReference type="Pfam" id="PF00266">
    <property type="entry name" value="Aminotran_5"/>
    <property type="match status" value="1"/>
</dbReference>
<comment type="cofactor">
    <cofactor evidence="1 7 9">
        <name>pyridoxal 5'-phosphate</name>
        <dbReference type="ChEBI" id="CHEBI:597326"/>
    </cofactor>
</comment>
<comment type="similarity">
    <text evidence="2 8">Belongs to the class-V pyridoxal-phosphate-dependent aminotransferase family.</text>
</comment>
<feature type="domain" description="Aminotransferase class V" evidence="10">
    <location>
        <begin position="34"/>
        <end position="323"/>
    </location>
</feature>
<dbReference type="PANTHER" id="PTHR21152:SF24">
    <property type="entry name" value="ALANINE--GLYOXYLATE AMINOTRANSFERASE 1"/>
    <property type="match status" value="1"/>
</dbReference>
<sequence>MAKILMTPGPTYIHEDVREALRKQITNPDLDIDFFEFYKYLCSKIGELLKTDNEIIILSGEGILGLEAAIASLVEPSDKVLCIENGIYGYGFGDFVKLFGGKVNYCSSDRREGINIEVLKEYLKENHDFKVATVVHCETPSGITNPVKEVVSLLNEYGIISIVDSVSSIGGEELYVDEWGIDVAIGASQKCISAPPGLTFLSLSNRAKEKMYNRKSNIPGFYNNLTIWKDWYEKKWFPYTQPISDLYALDVAIDRVLNNKEFLKIHADIATSLRYTIKEAGLELYPKSFYSNTVTSVVVPEGISFNEIFKALNNEYNILIGGGFDFLENKIFRIGHMGENCNVNNIIITLKALDEIFLSSGIYLKKSLNKSFTNNYLHRLAL</sequence>
<dbReference type="InterPro" id="IPR015422">
    <property type="entry name" value="PyrdxlP-dep_Trfase_small"/>
</dbReference>
<dbReference type="PANTHER" id="PTHR21152">
    <property type="entry name" value="AMINOTRANSFERASE CLASS V"/>
    <property type="match status" value="1"/>
</dbReference>
<organism evidence="11 12">
    <name type="scientific">Clostridium gasigenes</name>
    <dbReference type="NCBI Taxonomy" id="94869"/>
    <lineage>
        <taxon>Bacteria</taxon>
        <taxon>Bacillati</taxon>
        <taxon>Bacillota</taxon>
        <taxon>Clostridia</taxon>
        <taxon>Eubacteriales</taxon>
        <taxon>Clostridiaceae</taxon>
        <taxon>Clostridium</taxon>
    </lineage>
</organism>
<dbReference type="AlphaFoldDB" id="A0A1H0NWH3"/>
<dbReference type="InterPro" id="IPR015421">
    <property type="entry name" value="PyrdxlP-dep_Trfase_major"/>
</dbReference>
<evidence type="ECO:0000256" key="5">
    <source>
        <dbReference type="ARBA" id="ARBA00022898"/>
    </source>
</evidence>
<proteinExistence type="inferred from homology"/>
<evidence type="ECO:0000256" key="8">
    <source>
        <dbReference type="RuleBase" id="RU004075"/>
    </source>
</evidence>
<dbReference type="InterPro" id="IPR015424">
    <property type="entry name" value="PyrdxlP-dep_Trfase"/>
</dbReference>
<name>A0A1H0NWH3_9CLOT</name>
<dbReference type="PIRSF" id="PIRSF000524">
    <property type="entry name" value="SPT"/>
    <property type="match status" value="1"/>
</dbReference>